<dbReference type="Proteomes" id="UP000681162">
    <property type="component" value="Unassembled WGS sequence"/>
</dbReference>
<evidence type="ECO:0008006" key="3">
    <source>
        <dbReference type="Google" id="ProtNLM"/>
    </source>
</evidence>
<proteinExistence type="predicted"/>
<dbReference type="EMBL" id="BORR01000006">
    <property type="protein sequence ID" value="GIO37197.1"/>
    <property type="molecule type" value="Genomic_DNA"/>
</dbReference>
<comment type="caution">
    <text evidence="1">The sequence shown here is derived from an EMBL/GenBank/DDBJ whole genome shotgun (WGS) entry which is preliminary data.</text>
</comment>
<dbReference type="RefSeq" id="WP_212939484.1">
    <property type="nucleotide sequence ID" value="NZ_BORR01000006.1"/>
</dbReference>
<reference evidence="1 2" key="1">
    <citation type="submission" date="2021-03" db="EMBL/GenBank/DDBJ databases">
        <title>Antimicrobial resistance genes in bacteria isolated from Japanese honey, and their potential for conferring macrolide and lincosamide resistance in the American foulbrood pathogen Paenibacillus larvae.</title>
        <authorList>
            <person name="Okamoto M."/>
            <person name="Kumagai M."/>
            <person name="Kanamori H."/>
            <person name="Takamatsu D."/>
        </authorList>
    </citation>
    <scope>NUCLEOTIDE SEQUENCE [LARGE SCALE GENOMIC DNA]</scope>
    <source>
        <strain evidence="1 2">J41TS12</strain>
    </source>
</reference>
<dbReference type="PROSITE" id="PS51257">
    <property type="entry name" value="PROKAR_LIPOPROTEIN"/>
    <property type="match status" value="1"/>
</dbReference>
<gene>
    <name evidence="1" type="ORF">J41TS12_20580</name>
</gene>
<organism evidence="1 2">
    <name type="scientific">Paenibacillus antibioticophila</name>
    <dbReference type="NCBI Taxonomy" id="1274374"/>
    <lineage>
        <taxon>Bacteria</taxon>
        <taxon>Bacillati</taxon>
        <taxon>Bacillota</taxon>
        <taxon>Bacilli</taxon>
        <taxon>Bacillales</taxon>
        <taxon>Paenibacillaceae</taxon>
        <taxon>Paenibacillus</taxon>
    </lineage>
</organism>
<keyword evidence="2" id="KW-1185">Reference proteome</keyword>
<name>A0A920CHW1_9BACL</name>
<evidence type="ECO:0000313" key="1">
    <source>
        <dbReference type="EMBL" id="GIO37197.1"/>
    </source>
</evidence>
<protein>
    <recommendedName>
        <fullName evidence="3">Phosphodiester glycosidase domain-containing protein</fullName>
    </recommendedName>
</protein>
<sequence>MSRNNWLYRTVRHRIAAALAAAILLACAVLAMLFWAKDSLLPHNYAYLAYHSKETGITLHALAVQPEQIELRSADRPLRDYRVYGMNGGFFYQDGVLSIAVNGDVPVQGQPGGYGTGWFNAKYARGTLVWDAVTEQFSVQVASSAAELEVTDRNRYFAQGGISMNLGDEDGWEAAMELEHLPYPDEKRLRSGLVYDDSGLLWLIATPDRCTAKEFRAAIAEGIAPERAKEGIFLDGDGSSQLNSAEISLYGDTRELRQIIVIH</sequence>
<evidence type="ECO:0000313" key="2">
    <source>
        <dbReference type="Proteomes" id="UP000681162"/>
    </source>
</evidence>
<accession>A0A920CHW1</accession>
<dbReference type="AlphaFoldDB" id="A0A920CHW1"/>